<dbReference type="GO" id="GO:0005975">
    <property type="term" value="P:carbohydrate metabolic process"/>
    <property type="evidence" value="ECO:0007669"/>
    <property type="project" value="InterPro"/>
</dbReference>
<evidence type="ECO:0000256" key="4">
    <source>
        <dbReference type="ARBA" id="ARBA00023295"/>
    </source>
</evidence>
<dbReference type="InterPro" id="IPR050314">
    <property type="entry name" value="Glycosyl_Hydrlase_18"/>
</dbReference>
<dbReference type="InterPro" id="IPR011583">
    <property type="entry name" value="Chitinase_II/V-like_cat"/>
</dbReference>
<keyword evidence="4 5" id="KW-0326">Glycosidase</keyword>
<dbReference type="PROSITE" id="PS51257">
    <property type="entry name" value="PROKAR_LIPOPROTEIN"/>
    <property type="match status" value="1"/>
</dbReference>
<gene>
    <name evidence="8" type="ORF">SAMN04488132_11082</name>
</gene>
<dbReference type="InterPro" id="IPR017853">
    <property type="entry name" value="GH"/>
</dbReference>
<dbReference type="GO" id="GO:0008843">
    <property type="term" value="F:endochitinase activity"/>
    <property type="evidence" value="ECO:0007669"/>
    <property type="project" value="UniProtKB-EC"/>
</dbReference>
<accession>A0A1T4R2Q7</accession>
<proteinExistence type="inferred from homology"/>
<keyword evidence="9" id="KW-1185">Reference proteome</keyword>
<evidence type="ECO:0000256" key="6">
    <source>
        <dbReference type="RuleBase" id="RU004453"/>
    </source>
</evidence>
<dbReference type="PROSITE" id="PS51910">
    <property type="entry name" value="GH18_2"/>
    <property type="match status" value="1"/>
</dbReference>
<dbReference type="InterPro" id="IPR001579">
    <property type="entry name" value="Glyco_hydro_18_chit_AS"/>
</dbReference>
<name>A0A1T4R2Q7_9BACT</name>
<dbReference type="SUPFAM" id="SSF51445">
    <property type="entry name" value="(Trans)glycosidases"/>
    <property type="match status" value="1"/>
</dbReference>
<comment type="catalytic activity">
    <reaction evidence="1">
        <text>Random endo-hydrolysis of N-acetyl-beta-D-glucosaminide (1-&gt;4)-beta-linkages in chitin and chitodextrins.</text>
        <dbReference type="EC" id="3.2.1.14"/>
    </reaction>
</comment>
<keyword evidence="3 5" id="KW-0378">Hydrolase</keyword>
<dbReference type="PANTHER" id="PTHR11177:SF317">
    <property type="entry name" value="CHITINASE 12-RELATED"/>
    <property type="match status" value="1"/>
</dbReference>
<dbReference type="RefSeq" id="WP_139367186.1">
    <property type="nucleotide sequence ID" value="NZ_FUWH01000010.1"/>
</dbReference>
<dbReference type="Gene3D" id="3.20.20.80">
    <property type="entry name" value="Glycosidases"/>
    <property type="match status" value="1"/>
</dbReference>
<evidence type="ECO:0000313" key="9">
    <source>
        <dbReference type="Proteomes" id="UP000190888"/>
    </source>
</evidence>
<sequence length="353" mass="38442">MRKYYALAFAVFVIASCGKKDVTTPTTQPPVVPPVTTTIAPPPSLGFYVVGYIPSYRDPATIADNKYKMCNVINYAFASVTSTGGLSVAVPARLTAVQAKAKTYGAKIMISVNGSIADWKNMAATPAGRTSFVKLLMNTVRTYSLDGVDIDWEYPSTSDGTDITYTALMKELSDSCHTNAKYYVSTALTSGKYVGAYTNAIRDELLQSNYIDFYNIMAYDDFNTSVPYRQHSDYTLAQVCLNYWMNTRKIPSSRVVLGMPAYGRPSGITQTGTVLTYADILSKGGSSQSDSAVVTAGGFTNYTIYYNGQFTIKKKAMLAKNSAAGIMLWEMGQDTNDANSLWKAACDTLGRAY</sequence>
<dbReference type="STRING" id="413434.SAMN04488132_11082"/>
<dbReference type="OrthoDB" id="9775889at2"/>
<comment type="similarity">
    <text evidence="6">Belongs to the glycosyl hydrolase 18 family.</text>
</comment>
<evidence type="ECO:0000256" key="1">
    <source>
        <dbReference type="ARBA" id="ARBA00000822"/>
    </source>
</evidence>
<protein>
    <recommendedName>
        <fullName evidence="2">chitinase</fullName>
        <ecNumber evidence="2">3.2.1.14</ecNumber>
    </recommendedName>
</protein>
<evidence type="ECO:0000256" key="2">
    <source>
        <dbReference type="ARBA" id="ARBA00012729"/>
    </source>
</evidence>
<dbReference type="Proteomes" id="UP000190888">
    <property type="component" value="Unassembled WGS sequence"/>
</dbReference>
<evidence type="ECO:0000313" key="8">
    <source>
        <dbReference type="EMBL" id="SKA10135.1"/>
    </source>
</evidence>
<dbReference type="AlphaFoldDB" id="A0A1T4R2Q7"/>
<dbReference type="EMBL" id="FUWH01000010">
    <property type="protein sequence ID" value="SKA10135.1"/>
    <property type="molecule type" value="Genomic_DNA"/>
</dbReference>
<dbReference type="InterPro" id="IPR001223">
    <property type="entry name" value="Glyco_hydro18_cat"/>
</dbReference>
<dbReference type="GO" id="GO:0005576">
    <property type="term" value="C:extracellular region"/>
    <property type="evidence" value="ECO:0007669"/>
    <property type="project" value="TreeGrafter"/>
</dbReference>
<dbReference type="GO" id="GO:0006032">
    <property type="term" value="P:chitin catabolic process"/>
    <property type="evidence" value="ECO:0007669"/>
    <property type="project" value="TreeGrafter"/>
</dbReference>
<dbReference type="PROSITE" id="PS01095">
    <property type="entry name" value="GH18_1"/>
    <property type="match status" value="1"/>
</dbReference>
<dbReference type="PANTHER" id="PTHR11177">
    <property type="entry name" value="CHITINASE"/>
    <property type="match status" value="1"/>
</dbReference>
<reference evidence="8 9" key="1">
    <citation type="submission" date="2017-02" db="EMBL/GenBank/DDBJ databases">
        <authorList>
            <person name="Peterson S.W."/>
        </authorList>
    </citation>
    <scope>NUCLEOTIDE SEQUENCE [LARGE SCALE GENOMIC DNA]</scope>
    <source>
        <strain evidence="8 9">DSM 22335</strain>
    </source>
</reference>
<dbReference type="Gene3D" id="3.40.5.30">
    <property type="entry name" value="(Trans)glycosidases - domain 2"/>
    <property type="match status" value="1"/>
</dbReference>
<dbReference type="Pfam" id="PF00704">
    <property type="entry name" value="Glyco_hydro_18"/>
    <property type="match status" value="1"/>
</dbReference>
<dbReference type="SMART" id="SM00636">
    <property type="entry name" value="Glyco_18"/>
    <property type="match status" value="1"/>
</dbReference>
<organism evidence="8 9">
    <name type="scientific">Sediminibacterium ginsengisoli</name>
    <dbReference type="NCBI Taxonomy" id="413434"/>
    <lineage>
        <taxon>Bacteria</taxon>
        <taxon>Pseudomonadati</taxon>
        <taxon>Bacteroidota</taxon>
        <taxon>Chitinophagia</taxon>
        <taxon>Chitinophagales</taxon>
        <taxon>Chitinophagaceae</taxon>
        <taxon>Sediminibacterium</taxon>
    </lineage>
</organism>
<evidence type="ECO:0000256" key="3">
    <source>
        <dbReference type="ARBA" id="ARBA00022801"/>
    </source>
</evidence>
<feature type="domain" description="GH18" evidence="7">
    <location>
        <begin position="47"/>
        <end position="352"/>
    </location>
</feature>
<dbReference type="GO" id="GO:0008061">
    <property type="term" value="F:chitin binding"/>
    <property type="evidence" value="ECO:0007669"/>
    <property type="project" value="InterPro"/>
</dbReference>
<evidence type="ECO:0000256" key="5">
    <source>
        <dbReference type="RuleBase" id="RU000489"/>
    </source>
</evidence>
<dbReference type="EC" id="3.2.1.14" evidence="2"/>
<evidence type="ECO:0000259" key="7">
    <source>
        <dbReference type="PROSITE" id="PS51910"/>
    </source>
</evidence>